<feature type="signal peptide" evidence="1">
    <location>
        <begin position="1"/>
        <end position="15"/>
    </location>
</feature>
<organism evidence="2 3">
    <name type="scientific">Ophiocordyceps polyrhachis-furcata BCC 54312</name>
    <dbReference type="NCBI Taxonomy" id="1330021"/>
    <lineage>
        <taxon>Eukaryota</taxon>
        <taxon>Fungi</taxon>
        <taxon>Dikarya</taxon>
        <taxon>Ascomycota</taxon>
        <taxon>Pezizomycotina</taxon>
        <taxon>Sordariomycetes</taxon>
        <taxon>Hypocreomycetidae</taxon>
        <taxon>Hypocreales</taxon>
        <taxon>Ophiocordycipitaceae</taxon>
        <taxon>Ophiocordyceps</taxon>
    </lineage>
</organism>
<proteinExistence type="predicted"/>
<evidence type="ECO:0000313" key="2">
    <source>
        <dbReference type="EMBL" id="RCI08119.1"/>
    </source>
</evidence>
<feature type="chain" id="PRO_5016810802" evidence="1">
    <location>
        <begin position="16"/>
        <end position="285"/>
    </location>
</feature>
<dbReference type="EMBL" id="LKCN02000021">
    <property type="protein sequence ID" value="RCI08119.1"/>
    <property type="molecule type" value="Genomic_DNA"/>
</dbReference>
<keyword evidence="1" id="KW-0732">Signal</keyword>
<evidence type="ECO:0000313" key="3">
    <source>
        <dbReference type="Proteomes" id="UP000253664"/>
    </source>
</evidence>
<comment type="caution">
    <text evidence="2">The sequence shown here is derived from an EMBL/GenBank/DDBJ whole genome shotgun (WGS) entry which is preliminary data.</text>
</comment>
<dbReference type="AlphaFoldDB" id="A0A367L103"/>
<dbReference type="Proteomes" id="UP000253664">
    <property type="component" value="Unassembled WGS sequence"/>
</dbReference>
<protein>
    <submittedName>
        <fullName evidence="2">Uncharacterized protein</fullName>
    </submittedName>
</protein>
<dbReference type="OrthoDB" id="4907387at2759"/>
<name>A0A367L103_9HYPO</name>
<evidence type="ECO:0000256" key="1">
    <source>
        <dbReference type="SAM" id="SignalP"/>
    </source>
</evidence>
<keyword evidence="3" id="KW-1185">Reference proteome</keyword>
<accession>A0A367L103</accession>
<sequence>MLIASLFCLAGGASAIKYQCSKDFEPRQLLSVFGAVRYCGTPISLMQQACYDRLIQRSLTSYSVGYHMAAWERQTSTSFESLRYMHHLDVAQDHNWWSSIISALEDNHDICWYVRDYSADQYSKGSISGHLGSVFFVDNPFREPLMHVETDPRKVQVRNGNQCFSPDEDFKESRIKAISILLTGYNSEGVTSLSMTYRAFNGRVSTDLLLSATLARLVRNYRCPSGIRCVSKLVEGRPYLPESPKDFLRRVLSIIERDATLCFQETPMACHVERWYYLTGFDYRY</sequence>
<gene>
    <name evidence="2" type="ORF">L249_6290</name>
</gene>
<reference evidence="2 3" key="1">
    <citation type="journal article" date="2015" name="BMC Genomics">
        <title>Insights from the genome of Ophiocordyceps polyrhachis-furcata to pathogenicity and host specificity in insect fungi.</title>
        <authorList>
            <person name="Wichadakul D."/>
            <person name="Kobmoo N."/>
            <person name="Ingsriswang S."/>
            <person name="Tangphatsornruang S."/>
            <person name="Chantasingh D."/>
            <person name="Luangsa-ard J.J."/>
            <person name="Eurwilaichitr L."/>
        </authorList>
    </citation>
    <scope>NUCLEOTIDE SEQUENCE [LARGE SCALE GENOMIC DNA]</scope>
    <source>
        <strain evidence="2 3">BCC 54312</strain>
    </source>
</reference>